<dbReference type="Gene3D" id="3.40.1570.10">
    <property type="entry name" value="HemS/ChuS/ChuX like domains"/>
    <property type="match status" value="2"/>
</dbReference>
<dbReference type="EMBL" id="JAUSVF010000001">
    <property type="protein sequence ID" value="MDQ0321365.1"/>
    <property type="molecule type" value="Genomic_DNA"/>
</dbReference>
<sequence length="351" mass="38932">MTTSTRPTPVEIRAYRAENSKMRERDIAAQLGVSEAALVAAECGLTAIRIDGSANRFLERAPELGTVMALTRNESAVHEKIGPFEKASTGPQASIVLGSEIDLRVFPRAWAYGFAVAKTDGENIRHSLQFFDKQGVAVHKVHLRPESNLGAYHAIVADFRLDDQSQEFVEKIATSVAETEDTTLDVAELRDRWSKMTDTHQFHGLLRNLKVGRRQALHSVGEEYAWLLAPSAVEQMMRDSAAAGLPIMCFVGNHGMIQIHSGPIETIQQMGPWINIFDPTFHLHLRADHLAEVWAVRKPTADGHVTSLEALDAKGEMVIQFFGKRKEGFAERPEWRAIMEGLQKLDTTAAA</sequence>
<dbReference type="CDD" id="cd16831">
    <property type="entry name" value="HemS-like_C"/>
    <property type="match status" value="1"/>
</dbReference>
<feature type="domain" description="Haemin-degrading HemS/ChuX" evidence="1">
    <location>
        <begin position="210"/>
        <end position="342"/>
    </location>
</feature>
<gene>
    <name evidence="2" type="ORF">QO002_003503</name>
</gene>
<protein>
    <submittedName>
        <fullName evidence="2">Hemin transport protein</fullName>
    </submittedName>
</protein>
<reference evidence="2 3" key="1">
    <citation type="submission" date="2023-07" db="EMBL/GenBank/DDBJ databases">
        <title>Genomic Encyclopedia of Type Strains, Phase IV (KMG-IV): sequencing the most valuable type-strain genomes for metagenomic binning, comparative biology and taxonomic classification.</title>
        <authorList>
            <person name="Goeker M."/>
        </authorList>
    </citation>
    <scope>NUCLEOTIDE SEQUENCE [LARGE SCALE GENOMIC DNA]</scope>
    <source>
        <strain evidence="2 3">DSM 1112</strain>
    </source>
</reference>
<dbReference type="CDD" id="cd16830">
    <property type="entry name" value="HemS-like_N"/>
    <property type="match status" value="1"/>
</dbReference>
<dbReference type="Pfam" id="PF05171">
    <property type="entry name" value="HemS"/>
    <property type="match status" value="2"/>
</dbReference>
<dbReference type="RefSeq" id="WP_307231912.1">
    <property type="nucleotide sequence ID" value="NZ_JAUSVF010000001.1"/>
</dbReference>
<dbReference type="InterPro" id="IPR007845">
    <property type="entry name" value="HemS/ChuX_dom"/>
</dbReference>
<evidence type="ECO:0000313" key="2">
    <source>
        <dbReference type="EMBL" id="MDQ0321365.1"/>
    </source>
</evidence>
<organism evidence="2 3">
    <name type="scientific">Pararhizobium capsulatum DSM 1112</name>
    <dbReference type="NCBI Taxonomy" id="1121113"/>
    <lineage>
        <taxon>Bacteria</taxon>
        <taxon>Pseudomonadati</taxon>
        <taxon>Pseudomonadota</taxon>
        <taxon>Alphaproteobacteria</taxon>
        <taxon>Hyphomicrobiales</taxon>
        <taxon>Rhizobiaceae</taxon>
        <taxon>Rhizobium/Agrobacterium group</taxon>
        <taxon>Pararhizobium</taxon>
    </lineage>
</organism>
<feature type="domain" description="Haemin-degrading HemS/ChuX" evidence="1">
    <location>
        <begin position="32"/>
        <end position="159"/>
    </location>
</feature>
<proteinExistence type="predicted"/>
<keyword evidence="3" id="KW-1185">Reference proteome</keyword>
<evidence type="ECO:0000313" key="3">
    <source>
        <dbReference type="Proteomes" id="UP001230207"/>
    </source>
</evidence>
<dbReference type="InterPro" id="IPR053733">
    <property type="entry name" value="Heme_Transport_Util_sf"/>
</dbReference>
<accession>A0ABU0BV74</accession>
<name>A0ABU0BV74_9HYPH</name>
<dbReference type="Proteomes" id="UP001230207">
    <property type="component" value="Unassembled WGS sequence"/>
</dbReference>
<comment type="caution">
    <text evidence="2">The sequence shown here is derived from an EMBL/GenBank/DDBJ whole genome shotgun (WGS) entry which is preliminary data.</text>
</comment>
<dbReference type="SUPFAM" id="SSF144064">
    <property type="entry name" value="Heme iron utilization protein-like"/>
    <property type="match status" value="1"/>
</dbReference>
<evidence type="ECO:0000259" key="1">
    <source>
        <dbReference type="Pfam" id="PF05171"/>
    </source>
</evidence>